<dbReference type="RefSeq" id="WP_265546217.1">
    <property type="nucleotide sequence ID" value="NZ_CP098740.1"/>
</dbReference>
<gene>
    <name evidence="1" type="ORF">NEH16_30185</name>
</gene>
<accession>A0ABY6Q039</accession>
<name>A0ABY6Q039_9ACTN</name>
<dbReference type="Proteomes" id="UP001164963">
    <property type="component" value="Chromosome"/>
</dbReference>
<keyword evidence="2" id="KW-1185">Reference proteome</keyword>
<proteinExistence type="predicted"/>
<evidence type="ECO:0000313" key="2">
    <source>
        <dbReference type="Proteomes" id="UP001164963"/>
    </source>
</evidence>
<sequence length="263" mass="29024">MTDDQEDAQLVRDDLESAIGHYMAAVASRLLDEGLPVAAISAYGAYDDESQDDFGADVEGSVEFTGGFCRAAFGGGRDAGLLWCGVSGWCFFRIPEGSGQSLHESARWMGGGLTPEPGRVAAFFSEARLDPDFVGSEDRPFYRTSHTEPEELLERLEVFDTYEGAKRFRDHERRFASRRADAYGKRVLSALAAGEQEVVEVAFRSGELHALRTLLEYAEGAAPQGEARELARRLASDLSLRTRHGRKDVDEHCAAFVYANEQR</sequence>
<dbReference type="EMBL" id="CP098740">
    <property type="protein sequence ID" value="UZK57798.1"/>
    <property type="molecule type" value="Genomic_DNA"/>
</dbReference>
<protein>
    <submittedName>
        <fullName evidence="1">Uncharacterized protein</fullName>
    </submittedName>
</protein>
<evidence type="ECO:0000313" key="1">
    <source>
        <dbReference type="EMBL" id="UZK57798.1"/>
    </source>
</evidence>
<reference evidence="1" key="1">
    <citation type="journal article" date="2022" name="Front. Microbiol.">
        <title>Mirubactin C rescues the lethal effect of cell wall biosynthesis mutations in Bacillus subtilis.</title>
        <authorList>
            <person name="Kepplinger B."/>
            <person name="Wen X."/>
            <person name="Tyler A.R."/>
            <person name="Kim B.Y."/>
            <person name="Brown J."/>
            <person name="Banks P."/>
            <person name="Dashti Y."/>
            <person name="Mackenzie E.S."/>
            <person name="Wills C."/>
            <person name="Kawai Y."/>
            <person name="Waldron K.J."/>
            <person name="Allenby N.E.E."/>
            <person name="Wu L.J."/>
            <person name="Hall M.J."/>
            <person name="Errington J."/>
        </authorList>
    </citation>
    <scope>NUCLEOTIDE SEQUENCE</scope>
    <source>
        <strain evidence="1">MDA8-470</strain>
    </source>
</reference>
<organism evidence="1 2">
    <name type="scientific">Streptomyces drozdowiczii</name>
    <dbReference type="NCBI Taxonomy" id="202862"/>
    <lineage>
        <taxon>Bacteria</taxon>
        <taxon>Bacillati</taxon>
        <taxon>Actinomycetota</taxon>
        <taxon>Actinomycetes</taxon>
        <taxon>Kitasatosporales</taxon>
        <taxon>Streptomycetaceae</taxon>
        <taxon>Streptomyces</taxon>
    </lineage>
</organism>